<accession>A0A3N4M0T1</accession>
<organism evidence="4 5">
    <name type="scientific">Terfezia boudieri ATCC MYA-4762</name>
    <dbReference type="NCBI Taxonomy" id="1051890"/>
    <lineage>
        <taxon>Eukaryota</taxon>
        <taxon>Fungi</taxon>
        <taxon>Dikarya</taxon>
        <taxon>Ascomycota</taxon>
        <taxon>Pezizomycotina</taxon>
        <taxon>Pezizomycetes</taxon>
        <taxon>Pezizales</taxon>
        <taxon>Pezizaceae</taxon>
        <taxon>Terfezia</taxon>
    </lineage>
</organism>
<sequence>MATEEQQVLEALGALSSIPDEFHWFCALTEESEHSSQEPACSLDTSQRIAKAQVLLKLFAIDHGSLPWVKDQLIKQLSRCAECVKTFHEKKREMFIDMQREYDMAEIEGFFEQLNQWDVERISPILQRCEQTILNLPPQDRRLNYIDKEALYAMFDVLCDPTLLQYEPLASNFRYTFSAIQQRKSKLKVDHDLPAMIVFLFDKDQGLKEWATYTCTRRLPRIEPTIFEKELLPFLTKTIRRAAEFGNEEDLTRFFSGALTIILNASRELILKCICGANEDLIKFTINHVADKAQYLENILLLIGELMRKLRYDFWDAASPVSPTTFVDWVFSNPQIEGMLLKDRNTSDDYGAILQSYTNWIVPFAETMRPSNRPQASSNLLFNLLNKYQNPKSQPIATSICLREGMKVLRMSLDELSKKGISGSVEHILCRTAVKLVQQHMGPLRKVLSKTSSLFKDVSENLAAARAEAKTILQYALILNCRIIYEDYRLLSKDKSLPSETITSYFQELYNTVLDQIVINDTEIACDTLGSLLDLVGLEKIRIQDEKAQIPEPKSSDSPLRAAKLEFNKTLGLLNATVGEILNRVSEFDPENLIQILQHTKASRFVIASLFSPENDYYLPGVDIIKQAFDTIGKVEGLTVMLKNNFDTAIDAFIWGIRRITQMRTFGPMPNLVKTCVYLIQILCDSQDGLLLQEGKFTTEDEKNKLSEFWEYQWRLLGAIFEETINFQKSQDRRALVEFTRDTMEYADTLFSSFPAFEKAIAPSVPESAFEANSQRISKTGIDLLQFANRSIYKIAMWLRLRDEPLLRICHGLLCKILKQLHQANVTVEPDGVSRLMKFATRGDQSKYQTNMTEQQKADLRAACGEPVVFEKYVSRKSDTKKQATLAQWTAPIDDTTIKREADKEVIEILDEDSDDGFADEDLVAALERSERTAVSDRLKQQSKASGSLPPPPKARPSIVHKGSKIKPKVDPAVERARADVAERVRLRKEMEREKELAMQSTVGATLQGTKIKPANTPKKGPIVIGDESSSSEEEGDDEDDGTGLFALATKSKKTTQLIDGPRSGFRQPVNFTVQKQARSAADLRARLTPDLSPLYRRILNWNFFHDQDFPPGSSAKDYLMVANTFQNVAEYKSTFEPLLMLECWNQFRKAKEENNFTVFSLELATRMNADNFVELHMTMDQADFVAQKVSVMESDVLLVSTAANNPLSSPSEASCLARVVGIIKKRTVVEMSLRCLPSPSMLPVLKVKAKYRVAKILSLTPLEREYGALLSLAYYDLLDEILHARPSPLVKPLDDEVEHMRSNYQVNEPQARAICAATNSEGFTLIQGPPGTGIFQKPLI</sequence>
<keyword evidence="5" id="KW-1185">Reference proteome</keyword>
<dbReference type="InterPro" id="IPR056474">
    <property type="entry name" value="SEN1_barrel"/>
</dbReference>
<dbReference type="OrthoDB" id="6513042at2759"/>
<evidence type="ECO:0000313" key="4">
    <source>
        <dbReference type="EMBL" id="RPB27518.1"/>
    </source>
</evidence>
<dbReference type="Proteomes" id="UP000267821">
    <property type="component" value="Unassembled WGS sequence"/>
</dbReference>
<evidence type="ECO:0000256" key="1">
    <source>
        <dbReference type="SAM" id="MobiDB-lite"/>
    </source>
</evidence>
<dbReference type="InterPro" id="IPR024481">
    <property type="entry name" value="Helicase_Sen1_N"/>
</dbReference>
<feature type="region of interest" description="Disordered" evidence="1">
    <location>
        <begin position="1011"/>
        <end position="1043"/>
    </location>
</feature>
<proteinExistence type="predicted"/>
<name>A0A3N4M0T1_9PEZI</name>
<feature type="domain" description="Helicase SEN1 beta-barrel" evidence="3">
    <location>
        <begin position="1156"/>
        <end position="1257"/>
    </location>
</feature>
<dbReference type="FunCoup" id="A0A3N4M0T1">
    <property type="interactions" value="274"/>
</dbReference>
<evidence type="ECO:0000313" key="5">
    <source>
        <dbReference type="Proteomes" id="UP000267821"/>
    </source>
</evidence>
<dbReference type="InterPro" id="IPR027417">
    <property type="entry name" value="P-loop_NTPase"/>
</dbReference>
<protein>
    <submittedName>
        <fullName evidence="4">Uncharacterized protein</fullName>
    </submittedName>
</protein>
<feature type="compositionally biased region" description="Acidic residues" evidence="1">
    <location>
        <begin position="1030"/>
        <end position="1042"/>
    </location>
</feature>
<dbReference type="STRING" id="1051890.A0A3N4M0T1"/>
<feature type="compositionally biased region" description="Basic and acidic residues" evidence="1">
    <location>
        <begin position="930"/>
        <end position="940"/>
    </location>
</feature>
<dbReference type="EMBL" id="ML121531">
    <property type="protein sequence ID" value="RPB27518.1"/>
    <property type="molecule type" value="Genomic_DNA"/>
</dbReference>
<feature type="domain" description="Helicase Sen1 N-terminal" evidence="2">
    <location>
        <begin position="70"/>
        <end position="811"/>
    </location>
</feature>
<dbReference type="Pfam" id="PF23576">
    <property type="entry name" value="SEN1_barrel"/>
    <property type="match status" value="1"/>
</dbReference>
<gene>
    <name evidence="4" type="ORF">L211DRAFT_552360</name>
</gene>
<evidence type="ECO:0000259" key="2">
    <source>
        <dbReference type="Pfam" id="PF12726"/>
    </source>
</evidence>
<dbReference type="Pfam" id="PF12726">
    <property type="entry name" value="SEN1_N"/>
    <property type="match status" value="1"/>
</dbReference>
<feature type="region of interest" description="Disordered" evidence="1">
    <location>
        <begin position="930"/>
        <end position="970"/>
    </location>
</feature>
<reference evidence="4 5" key="1">
    <citation type="journal article" date="2018" name="Nat. Ecol. Evol.">
        <title>Pezizomycetes genomes reveal the molecular basis of ectomycorrhizal truffle lifestyle.</title>
        <authorList>
            <person name="Murat C."/>
            <person name="Payen T."/>
            <person name="Noel B."/>
            <person name="Kuo A."/>
            <person name="Morin E."/>
            <person name="Chen J."/>
            <person name="Kohler A."/>
            <person name="Krizsan K."/>
            <person name="Balestrini R."/>
            <person name="Da Silva C."/>
            <person name="Montanini B."/>
            <person name="Hainaut M."/>
            <person name="Levati E."/>
            <person name="Barry K.W."/>
            <person name="Belfiori B."/>
            <person name="Cichocki N."/>
            <person name="Clum A."/>
            <person name="Dockter R.B."/>
            <person name="Fauchery L."/>
            <person name="Guy J."/>
            <person name="Iotti M."/>
            <person name="Le Tacon F."/>
            <person name="Lindquist E.A."/>
            <person name="Lipzen A."/>
            <person name="Malagnac F."/>
            <person name="Mello A."/>
            <person name="Molinier V."/>
            <person name="Miyauchi S."/>
            <person name="Poulain J."/>
            <person name="Riccioni C."/>
            <person name="Rubini A."/>
            <person name="Sitrit Y."/>
            <person name="Splivallo R."/>
            <person name="Traeger S."/>
            <person name="Wang M."/>
            <person name="Zifcakova L."/>
            <person name="Wipf D."/>
            <person name="Zambonelli A."/>
            <person name="Paolocci F."/>
            <person name="Nowrousian M."/>
            <person name="Ottonello S."/>
            <person name="Baldrian P."/>
            <person name="Spatafora J.W."/>
            <person name="Henrissat B."/>
            <person name="Nagy L.G."/>
            <person name="Aury J.M."/>
            <person name="Wincker P."/>
            <person name="Grigoriev I.V."/>
            <person name="Bonfante P."/>
            <person name="Martin F.M."/>
        </authorList>
    </citation>
    <scope>NUCLEOTIDE SEQUENCE [LARGE SCALE GENOMIC DNA]</scope>
    <source>
        <strain evidence="4 5">ATCC MYA-4762</strain>
    </source>
</reference>
<dbReference type="InParanoid" id="A0A3N4M0T1"/>
<dbReference type="Gene3D" id="3.40.50.300">
    <property type="entry name" value="P-loop containing nucleotide triphosphate hydrolases"/>
    <property type="match status" value="1"/>
</dbReference>
<evidence type="ECO:0000259" key="3">
    <source>
        <dbReference type="Pfam" id="PF23576"/>
    </source>
</evidence>